<evidence type="ECO:0000256" key="1">
    <source>
        <dbReference type="SAM" id="MobiDB-lite"/>
    </source>
</evidence>
<dbReference type="Pfam" id="PF03985">
    <property type="entry name" value="Paf1"/>
    <property type="match status" value="2"/>
</dbReference>
<accession>A0A0D2N2R2</accession>
<dbReference type="OrthoDB" id="10260285at2759"/>
<dbReference type="AlphaFoldDB" id="A0A0D2N2R2"/>
<dbReference type="GO" id="GO:0006368">
    <property type="term" value="P:transcription elongation by RNA polymerase II"/>
    <property type="evidence" value="ECO:0007669"/>
    <property type="project" value="InterPro"/>
</dbReference>
<feature type="non-terminal residue" evidence="2">
    <location>
        <position position="1"/>
    </location>
</feature>
<dbReference type="Proteomes" id="UP000054270">
    <property type="component" value="Unassembled WGS sequence"/>
</dbReference>
<protein>
    <submittedName>
        <fullName evidence="2">Uncharacterized protein</fullName>
    </submittedName>
</protein>
<dbReference type="GO" id="GO:0016593">
    <property type="term" value="C:Cdc73/Paf1 complex"/>
    <property type="evidence" value="ECO:0007669"/>
    <property type="project" value="InterPro"/>
</dbReference>
<keyword evidence="3" id="KW-1185">Reference proteome</keyword>
<dbReference type="EMBL" id="KN817732">
    <property type="protein sequence ID" value="KJA13549.1"/>
    <property type="molecule type" value="Genomic_DNA"/>
</dbReference>
<dbReference type="InterPro" id="IPR007133">
    <property type="entry name" value="RNA_pol_II-assoc_Paf1"/>
</dbReference>
<proteinExistence type="predicted"/>
<sequence length="326" mass="36697">TTTLRAPYPSSSTGVYATNGSVRAGSSSHASTPLANVTWLRKTEYISRKGVQRSAMSEQKRADVVSAPVDVSRNAQLCDIEASCAACNENFSLETLQHLYKPNATARSGDRPIEVHDPRLDCAILRPMKTEHDSFLAFYLTQGDESALSLKETRFEQAPYEVPENEEVSPYPHYLDRVDQTTFHFVRDYETVKVEQKVLNEFLLVLSDGDSPIIVEDLDLEQKQTRRDKGAYNKNIERKMHLEKKRVNIYDQYDDKSQIAKVMHAPLSAEETEREEALAEVAANYWNTREDADADADADAEVDDIAEENDTSGMRPNATINIVSEL</sequence>
<organism evidence="2 3">
    <name type="scientific">Hypholoma sublateritium (strain FD-334 SS-4)</name>
    <dbReference type="NCBI Taxonomy" id="945553"/>
    <lineage>
        <taxon>Eukaryota</taxon>
        <taxon>Fungi</taxon>
        <taxon>Dikarya</taxon>
        <taxon>Basidiomycota</taxon>
        <taxon>Agaricomycotina</taxon>
        <taxon>Agaricomycetes</taxon>
        <taxon>Agaricomycetidae</taxon>
        <taxon>Agaricales</taxon>
        <taxon>Agaricineae</taxon>
        <taxon>Strophariaceae</taxon>
        <taxon>Hypholoma</taxon>
    </lineage>
</organism>
<reference evidence="3" key="1">
    <citation type="submission" date="2014-04" db="EMBL/GenBank/DDBJ databases">
        <title>Evolutionary Origins and Diversification of the Mycorrhizal Mutualists.</title>
        <authorList>
            <consortium name="DOE Joint Genome Institute"/>
            <consortium name="Mycorrhizal Genomics Consortium"/>
            <person name="Kohler A."/>
            <person name="Kuo A."/>
            <person name="Nagy L.G."/>
            <person name="Floudas D."/>
            <person name="Copeland A."/>
            <person name="Barry K.W."/>
            <person name="Cichocki N."/>
            <person name="Veneault-Fourrey C."/>
            <person name="LaButti K."/>
            <person name="Lindquist E.A."/>
            <person name="Lipzen A."/>
            <person name="Lundell T."/>
            <person name="Morin E."/>
            <person name="Murat C."/>
            <person name="Riley R."/>
            <person name="Ohm R."/>
            <person name="Sun H."/>
            <person name="Tunlid A."/>
            <person name="Henrissat B."/>
            <person name="Grigoriev I.V."/>
            <person name="Hibbett D.S."/>
            <person name="Martin F."/>
        </authorList>
    </citation>
    <scope>NUCLEOTIDE SEQUENCE [LARGE SCALE GENOMIC DNA]</scope>
    <source>
        <strain evidence="3">FD-334 SS-4</strain>
    </source>
</reference>
<name>A0A0D2N2R2_HYPSF</name>
<dbReference type="OMA" id="NQDHTID"/>
<dbReference type="STRING" id="945553.A0A0D2N2R2"/>
<gene>
    <name evidence="2" type="ORF">HYPSUDRAFT_49789</name>
</gene>
<evidence type="ECO:0000313" key="2">
    <source>
        <dbReference type="EMBL" id="KJA13549.1"/>
    </source>
</evidence>
<feature type="compositionally biased region" description="Polar residues" evidence="1">
    <location>
        <begin position="311"/>
        <end position="326"/>
    </location>
</feature>
<evidence type="ECO:0000313" key="3">
    <source>
        <dbReference type="Proteomes" id="UP000054270"/>
    </source>
</evidence>
<feature type="region of interest" description="Disordered" evidence="1">
    <location>
        <begin position="306"/>
        <end position="326"/>
    </location>
</feature>